<dbReference type="Gene3D" id="3.80.10.10">
    <property type="entry name" value="Ribonuclease Inhibitor"/>
    <property type="match status" value="1"/>
</dbReference>
<evidence type="ECO:0000313" key="2">
    <source>
        <dbReference type="Proteomes" id="UP000815677"/>
    </source>
</evidence>
<keyword evidence="2" id="KW-1185">Reference proteome</keyword>
<dbReference type="Proteomes" id="UP000815677">
    <property type="component" value="Unassembled WGS sequence"/>
</dbReference>
<reference evidence="1" key="1">
    <citation type="submission" date="2014-09" db="EMBL/GenBank/DDBJ databases">
        <title>Genome sequence of the luminous mushroom Mycena chlorophos for searching fungal bioluminescence genes.</title>
        <authorList>
            <person name="Tanaka Y."/>
            <person name="Kasuga D."/>
            <person name="Oba Y."/>
            <person name="Hase S."/>
            <person name="Sato K."/>
            <person name="Oba Y."/>
            <person name="Sakakibara Y."/>
        </authorList>
    </citation>
    <scope>NUCLEOTIDE SEQUENCE</scope>
</reference>
<dbReference type="PANTHER" id="PTHR42057:SF2">
    <property type="entry name" value="F-BOX DOMAIN PROTEIN (AFU_ORTHOLOGUE AFUA_4G00200)-RELATED"/>
    <property type="match status" value="1"/>
</dbReference>
<organism evidence="1 2">
    <name type="scientific">Mycena chlorophos</name>
    <name type="common">Agaric fungus</name>
    <name type="synonym">Agaricus chlorophos</name>
    <dbReference type="NCBI Taxonomy" id="658473"/>
    <lineage>
        <taxon>Eukaryota</taxon>
        <taxon>Fungi</taxon>
        <taxon>Dikarya</taxon>
        <taxon>Basidiomycota</taxon>
        <taxon>Agaricomycotina</taxon>
        <taxon>Agaricomycetes</taxon>
        <taxon>Agaricomycetidae</taxon>
        <taxon>Agaricales</taxon>
        <taxon>Marasmiineae</taxon>
        <taxon>Mycenaceae</taxon>
        <taxon>Mycena</taxon>
    </lineage>
</organism>
<dbReference type="InterPro" id="IPR032675">
    <property type="entry name" value="LRR_dom_sf"/>
</dbReference>
<evidence type="ECO:0008006" key="3">
    <source>
        <dbReference type="Google" id="ProtNLM"/>
    </source>
</evidence>
<name>A0ABQ0LKJ0_MYCCL</name>
<accession>A0ABQ0LKJ0</accession>
<protein>
    <recommendedName>
        <fullName evidence="3">F-box domain-containing protein</fullName>
    </recommendedName>
</protein>
<proteinExistence type="predicted"/>
<dbReference type="EMBL" id="DF846857">
    <property type="protein sequence ID" value="GAT51037.1"/>
    <property type="molecule type" value="Genomic_DNA"/>
</dbReference>
<dbReference type="SUPFAM" id="SSF52047">
    <property type="entry name" value="RNI-like"/>
    <property type="match status" value="1"/>
</dbReference>
<evidence type="ECO:0000313" key="1">
    <source>
        <dbReference type="EMBL" id="GAT51037.1"/>
    </source>
</evidence>
<gene>
    <name evidence="1" type="ORF">MCHLO_08213</name>
</gene>
<dbReference type="PANTHER" id="PTHR42057">
    <property type="entry name" value="F-BOX DOMAIN PROTEIN (AFU_ORTHOLOGUE AFUA_4G00200)"/>
    <property type="match status" value="1"/>
</dbReference>
<sequence length="418" mass="47237">MAPAPAIPLELLHLIFSHIRAEDSEPNRDTLLALRLASKTFNEVATPLAFSSVTVRDSLDSAERIRRLEDSDEAGEAIASLVREVVFESDPKVALEGQAAWVHNWTRAHNPGNEETSRNQLAATFSGLHKFPNLSSLRLRFHGQWLEEYLNETPEEPTHFYLVQLRIFQALAAASPSNPLPKLVSLTLINVIGADHEIYEDPGFLDVFRGLEHLEISVLYGIGSSAVTHTSYYIQDPIKRFWEDVARVLRHATALTSLVLRSDHPVGSNPPIPLGTIPVFPRLRSLVLRMFSFIPKDPDSDVLAFILRHAGTLTRLELRDCAVDGDEERDFGYPRPWYLVFGMLRDQPGLPHLREFVLENSMPMPKDGQDARFAYTYRRNSWDTYDWMGVGDDPVVGNEQDAIAYEALMEIVESRSRL</sequence>